<evidence type="ECO:0000313" key="12">
    <source>
        <dbReference type="EMBL" id="MEF7617262.1"/>
    </source>
</evidence>
<reference evidence="12 13" key="1">
    <citation type="submission" date="2024-02" db="EMBL/GenBank/DDBJ databases">
        <title>Genome sequence of Aquincola sp. MAHUQ-54.</title>
        <authorList>
            <person name="Huq M.A."/>
        </authorList>
    </citation>
    <scope>NUCLEOTIDE SEQUENCE [LARGE SCALE GENOMIC DNA]</scope>
    <source>
        <strain evidence="12 13">MAHUQ-54</strain>
    </source>
</reference>
<dbReference type="NCBIfam" id="NF006941">
    <property type="entry name" value="PRK09423.1"/>
    <property type="match status" value="1"/>
</dbReference>
<accession>A0AAW9QNP7</accession>
<dbReference type="Pfam" id="PF00465">
    <property type="entry name" value="Fe-ADH"/>
    <property type="match status" value="1"/>
</dbReference>
<feature type="binding site" evidence="10">
    <location>
        <position position="134"/>
    </location>
    <ligand>
        <name>NAD(+)</name>
        <dbReference type="ChEBI" id="CHEBI:57540"/>
    </ligand>
</feature>
<evidence type="ECO:0000259" key="11">
    <source>
        <dbReference type="Pfam" id="PF00465"/>
    </source>
</evidence>
<evidence type="ECO:0000313" key="13">
    <source>
        <dbReference type="Proteomes" id="UP001336250"/>
    </source>
</evidence>
<name>A0AAW9QNP7_9BURK</name>
<dbReference type="RefSeq" id="WP_332293028.1">
    <property type="nucleotide sequence ID" value="NZ_JAZIBG010000056.1"/>
</dbReference>
<feature type="binding site" evidence="10">
    <location>
        <position position="140"/>
    </location>
    <ligand>
        <name>NAD(+)</name>
        <dbReference type="ChEBI" id="CHEBI:57540"/>
    </ligand>
</feature>
<keyword evidence="2 12" id="KW-0560">Oxidoreductase</keyword>
<feature type="binding site" evidence="8">
    <location>
        <position position="263"/>
    </location>
    <ligand>
        <name>glycerol</name>
        <dbReference type="ChEBI" id="CHEBI:17754"/>
    </ligand>
</feature>
<feature type="domain" description="Alcohol dehydrogenase iron-type/glycerol dehydrogenase GldA" evidence="11">
    <location>
        <begin position="16"/>
        <end position="163"/>
    </location>
</feature>
<evidence type="ECO:0000256" key="3">
    <source>
        <dbReference type="ARBA" id="ARBA00023027"/>
    </source>
</evidence>
<keyword evidence="8" id="KW-0862">Zinc</keyword>
<keyword evidence="3 10" id="KW-0520">NAD</keyword>
<proteinExistence type="predicted"/>
<keyword evidence="1 8" id="KW-0479">Metal-binding</keyword>
<evidence type="ECO:0000256" key="8">
    <source>
        <dbReference type="PIRSR" id="PIRSR000112-1"/>
    </source>
</evidence>
<evidence type="ECO:0000256" key="5">
    <source>
        <dbReference type="ARBA" id="ARBA00039147"/>
    </source>
</evidence>
<dbReference type="InterPro" id="IPR001670">
    <property type="entry name" value="ADH_Fe/GldA"/>
</dbReference>
<dbReference type="PANTHER" id="PTHR43616">
    <property type="entry name" value="GLYCEROL DEHYDROGENASE"/>
    <property type="match status" value="1"/>
</dbReference>
<evidence type="ECO:0000256" key="1">
    <source>
        <dbReference type="ARBA" id="ARBA00022723"/>
    </source>
</evidence>
<evidence type="ECO:0000256" key="4">
    <source>
        <dbReference type="ARBA" id="ARBA00037918"/>
    </source>
</evidence>
<evidence type="ECO:0000256" key="6">
    <source>
        <dbReference type="ARBA" id="ARBA00040132"/>
    </source>
</evidence>
<comment type="pathway">
    <text evidence="4">Polyol metabolism; glycerol fermentation; glycerone phosphate from glycerol (oxidative route): step 1/2.</text>
</comment>
<dbReference type="CDD" id="cd08170">
    <property type="entry name" value="GlyDH"/>
    <property type="match status" value="1"/>
</dbReference>
<keyword evidence="13" id="KW-1185">Reference proteome</keyword>
<sequence>MDEPVTIGAMCVIGFPGRYVQGPGALSLLGTLTAELGARRPVLVSDDVVERQLGDRVPQALAAAGLPHCRLRFGGECTRAAVADLAAQARAAGADAVIALGGGKTIDTAKGVARELGAALLVAPTVASNDAPTSRLIVLYDEAHRLVGVDMLARNPDVVLVDTAVIVRAPLRFFRAGIGDAISKRFEAAQCAGSGGRNFFGGRPPDIAGVMADRCHAVIVRHGAQALAAVAAQQCDAAVEAVTEATVLLSGLGFESGGLSLSHALLRGLTAVPSLAGALHGEMVAFGTMVQLQLEQRPEAEQAAHAALLLGLGLPVTLEGLGQAELPAGLLDEVARLTMQAPYIGHFERPLTAPAIAQAVLAADARGRALQAQRPAG</sequence>
<evidence type="ECO:0000256" key="7">
    <source>
        <dbReference type="ARBA" id="ARBA00049006"/>
    </source>
</evidence>
<evidence type="ECO:0000256" key="9">
    <source>
        <dbReference type="PIRSR" id="PIRSR000112-2"/>
    </source>
</evidence>
<dbReference type="SUPFAM" id="SSF56796">
    <property type="entry name" value="Dehydroquinate synthase-like"/>
    <property type="match status" value="1"/>
</dbReference>
<dbReference type="PANTHER" id="PTHR43616:SF5">
    <property type="entry name" value="GLYCEROL DEHYDROGENASE 1"/>
    <property type="match status" value="1"/>
</dbReference>
<comment type="caution">
    <text evidence="12">The sequence shown here is derived from an EMBL/GenBank/DDBJ whole genome shotgun (WGS) entry which is preliminary data.</text>
</comment>
<evidence type="ECO:0000256" key="10">
    <source>
        <dbReference type="PIRSR" id="PIRSR000112-3"/>
    </source>
</evidence>
<feature type="binding site" evidence="10">
    <location>
        <begin position="103"/>
        <end position="107"/>
    </location>
    <ligand>
        <name>NAD(+)</name>
        <dbReference type="ChEBI" id="CHEBI:57540"/>
    </ligand>
</feature>
<dbReference type="Proteomes" id="UP001336250">
    <property type="component" value="Unassembled WGS sequence"/>
</dbReference>
<organism evidence="12 13">
    <name type="scientific">Aquincola agrisoli</name>
    <dbReference type="NCBI Taxonomy" id="3119538"/>
    <lineage>
        <taxon>Bacteria</taxon>
        <taxon>Pseudomonadati</taxon>
        <taxon>Pseudomonadota</taxon>
        <taxon>Betaproteobacteria</taxon>
        <taxon>Burkholderiales</taxon>
        <taxon>Sphaerotilaceae</taxon>
        <taxon>Aquincola</taxon>
    </lineage>
</organism>
<dbReference type="EMBL" id="JAZIBG010000056">
    <property type="protein sequence ID" value="MEF7617262.1"/>
    <property type="molecule type" value="Genomic_DNA"/>
</dbReference>
<feature type="binding site" evidence="9">
    <location>
        <position position="130"/>
    </location>
    <ligand>
        <name>glycerol</name>
        <dbReference type="ChEBI" id="CHEBI:17754"/>
    </ligand>
</feature>
<comment type="cofactor">
    <cofactor evidence="8">
        <name>Zn(2+)</name>
        <dbReference type="ChEBI" id="CHEBI:29105"/>
    </cofactor>
    <text evidence="8">Binds 1 zinc ion per subunit.</text>
</comment>
<dbReference type="Gene3D" id="1.20.1090.10">
    <property type="entry name" value="Dehydroquinate synthase-like - alpha domain"/>
    <property type="match status" value="1"/>
</dbReference>
<comment type="catalytic activity">
    <reaction evidence="7">
        <text>glycerol + NAD(+) = dihydroxyacetone + NADH + H(+)</text>
        <dbReference type="Rhea" id="RHEA:13769"/>
        <dbReference type="ChEBI" id="CHEBI:15378"/>
        <dbReference type="ChEBI" id="CHEBI:16016"/>
        <dbReference type="ChEBI" id="CHEBI:17754"/>
        <dbReference type="ChEBI" id="CHEBI:57540"/>
        <dbReference type="ChEBI" id="CHEBI:57945"/>
        <dbReference type="EC" id="1.1.1.6"/>
    </reaction>
</comment>
<feature type="binding site" evidence="8">
    <location>
        <position position="280"/>
    </location>
    <ligand>
        <name>glycerol</name>
        <dbReference type="ChEBI" id="CHEBI:17754"/>
    </ligand>
</feature>
<dbReference type="InterPro" id="IPR016205">
    <property type="entry name" value="Glycerol_DH"/>
</dbReference>
<gene>
    <name evidence="12" type="ORF">V4F39_25345</name>
</gene>
<dbReference type="GO" id="GO:0046872">
    <property type="term" value="F:metal ion binding"/>
    <property type="evidence" value="ECO:0007669"/>
    <property type="project" value="UniProtKB-KW"/>
</dbReference>
<feature type="binding site" evidence="8">
    <location>
        <position position="180"/>
    </location>
    <ligand>
        <name>glycerol</name>
        <dbReference type="ChEBI" id="CHEBI:17754"/>
    </ligand>
</feature>
<dbReference type="Gene3D" id="3.40.50.1970">
    <property type="match status" value="1"/>
</dbReference>
<evidence type="ECO:0000256" key="2">
    <source>
        <dbReference type="ARBA" id="ARBA00023002"/>
    </source>
</evidence>
<dbReference type="EC" id="1.1.1.6" evidence="5"/>
<dbReference type="PIRSF" id="PIRSF000112">
    <property type="entry name" value="Glycerol_dehydrogenase"/>
    <property type="match status" value="1"/>
</dbReference>
<dbReference type="AlphaFoldDB" id="A0AAW9QNP7"/>
<feature type="binding site" evidence="10">
    <location>
        <position position="136"/>
    </location>
    <ligand>
        <name>NAD(+)</name>
        <dbReference type="ChEBI" id="CHEBI:57540"/>
    </ligand>
</feature>
<feature type="binding site" evidence="10">
    <location>
        <begin position="125"/>
        <end position="128"/>
    </location>
    <ligand>
        <name>NAD(+)</name>
        <dbReference type="ChEBI" id="CHEBI:57540"/>
    </ligand>
</feature>
<dbReference type="GO" id="GO:0008888">
    <property type="term" value="F:glycerol dehydrogenase (NAD+) activity"/>
    <property type="evidence" value="ECO:0007669"/>
    <property type="project" value="UniProtKB-EC"/>
</dbReference>
<protein>
    <recommendedName>
        <fullName evidence="6">Glycerol dehydrogenase</fullName>
        <ecNumber evidence="5">1.1.1.6</ecNumber>
    </recommendedName>
</protein>